<comment type="caution">
    <text evidence="9">The sequence shown here is derived from an EMBL/GenBank/DDBJ whole genome shotgun (WGS) entry which is preliminary data.</text>
</comment>
<evidence type="ECO:0000313" key="10">
    <source>
        <dbReference type="Proteomes" id="UP001205609"/>
    </source>
</evidence>
<sequence>MIELKNIVKKYESKSKTVTAVDHVNLNIDKGTIYGIIGFSGAGKSTLVRLFNYLETPTAGDVIIGGDNIGTLSKQALRQKRQKVSMIFQHFNLLWSRTVIENIKFPLEIAGVPKAEALKKAKALVARVGLAGREHAYPSELSGGQKQRVGIARALANDPEVLLCDEATSALDPQTTDEILDLLLQLKKEQNLTIIIITHEMHVIRRVCDEVAVMENGRVIEQGSVSEVFENPQHKVTKRFVQEDLQPKQDFEAIVNTLDLGQDDKVIKLTFSGDNTTQPVVSDIAQKHHVTVNILEGNIKQAKTGAAGFLLVHIPSISQQNFEHIQQDLATQNIQVEVIRHG</sequence>
<keyword evidence="10" id="KW-1185">Reference proteome</keyword>
<keyword evidence="1" id="KW-0813">Transport</keyword>
<dbReference type="InterPro" id="IPR045865">
    <property type="entry name" value="ACT-like_dom_sf"/>
</dbReference>
<dbReference type="SUPFAM" id="SSF52540">
    <property type="entry name" value="P-loop containing nucleoside triphosphate hydrolases"/>
    <property type="match status" value="1"/>
</dbReference>
<evidence type="ECO:0000313" key="9">
    <source>
        <dbReference type="EMBL" id="MCS4486854.1"/>
    </source>
</evidence>
<dbReference type="Gene3D" id="3.30.70.260">
    <property type="match status" value="1"/>
</dbReference>
<evidence type="ECO:0000256" key="7">
    <source>
        <dbReference type="ARBA" id="ARBA00023136"/>
    </source>
</evidence>
<protein>
    <submittedName>
        <fullName evidence="9">Methionine ABC transporter ATP-binding protein</fullName>
    </submittedName>
</protein>
<dbReference type="SMART" id="SM00930">
    <property type="entry name" value="NIL"/>
    <property type="match status" value="1"/>
</dbReference>
<proteinExistence type="predicted"/>
<feature type="domain" description="ABC transporter" evidence="8">
    <location>
        <begin position="2"/>
        <end position="241"/>
    </location>
</feature>
<evidence type="ECO:0000256" key="5">
    <source>
        <dbReference type="ARBA" id="ARBA00022967"/>
    </source>
</evidence>
<reference evidence="9 10" key="1">
    <citation type="journal article" date="2023" name="Int. J. Syst. Evol. Microbiol.">
        <title>Streptococcus sciuri sp. nov., Staphylococcus marylandisciuri sp. nov. and Staphylococcus americanisciuri sp. nov., isolated from faeces of eastern grey squirrel (Sciurus carolinensis).</title>
        <authorList>
            <person name="Volokhov D.V."/>
            <person name="Zagorodnyaya T.A."/>
            <person name="Furtak V.A."/>
            <person name="Nattanmai G."/>
            <person name="Randall L."/>
            <person name="Jose S."/>
            <person name="Gao Y."/>
            <person name="Eisenberg T."/>
            <person name="Delmonte P."/>
            <person name="Blom J."/>
            <person name="Mitchell K.K."/>
        </authorList>
    </citation>
    <scope>NUCLEOTIDE SEQUENCE [LARGE SCALE GENOMIC DNA]</scope>
    <source>
        <strain evidence="9 10">GRT3</strain>
    </source>
</reference>
<dbReference type="EMBL" id="JANUXY010000007">
    <property type="protein sequence ID" value="MCS4486854.1"/>
    <property type="molecule type" value="Genomic_DNA"/>
</dbReference>
<keyword evidence="7" id="KW-0472">Membrane</keyword>
<dbReference type="SUPFAM" id="SSF55021">
    <property type="entry name" value="ACT-like"/>
    <property type="match status" value="1"/>
</dbReference>
<dbReference type="InterPro" id="IPR003593">
    <property type="entry name" value="AAA+_ATPase"/>
</dbReference>
<dbReference type="InterPro" id="IPR003439">
    <property type="entry name" value="ABC_transporter-like_ATP-bd"/>
</dbReference>
<dbReference type="InterPro" id="IPR017871">
    <property type="entry name" value="ABC_transporter-like_CS"/>
</dbReference>
<dbReference type="SMART" id="SM00382">
    <property type="entry name" value="AAA"/>
    <property type="match status" value="1"/>
</dbReference>
<keyword evidence="4 9" id="KW-0067">ATP-binding</keyword>
<dbReference type="Proteomes" id="UP001205609">
    <property type="component" value="Unassembled WGS sequence"/>
</dbReference>
<dbReference type="CDD" id="cd03258">
    <property type="entry name" value="ABC_MetN_methionine_transporter"/>
    <property type="match status" value="1"/>
</dbReference>
<dbReference type="PANTHER" id="PTHR43166:SF36">
    <property type="entry name" value="METHIONINE IMPORT ATP-BINDING PROTEIN METN 2"/>
    <property type="match status" value="1"/>
</dbReference>
<dbReference type="PROSITE" id="PS00211">
    <property type="entry name" value="ABC_TRANSPORTER_1"/>
    <property type="match status" value="1"/>
</dbReference>
<evidence type="ECO:0000256" key="3">
    <source>
        <dbReference type="ARBA" id="ARBA00022741"/>
    </source>
</evidence>
<dbReference type="InterPro" id="IPR027417">
    <property type="entry name" value="P-loop_NTPase"/>
</dbReference>
<evidence type="ECO:0000256" key="6">
    <source>
        <dbReference type="ARBA" id="ARBA00022970"/>
    </source>
</evidence>
<keyword evidence="5" id="KW-1278">Translocase</keyword>
<dbReference type="InterPro" id="IPR050086">
    <property type="entry name" value="MetN_ABC_transporter-like"/>
</dbReference>
<dbReference type="InterPro" id="IPR041701">
    <property type="entry name" value="MetN_ABC"/>
</dbReference>
<dbReference type="GO" id="GO:0005524">
    <property type="term" value="F:ATP binding"/>
    <property type="evidence" value="ECO:0007669"/>
    <property type="project" value="UniProtKB-KW"/>
</dbReference>
<dbReference type="PANTHER" id="PTHR43166">
    <property type="entry name" value="AMINO ACID IMPORT ATP-BINDING PROTEIN"/>
    <property type="match status" value="1"/>
</dbReference>
<dbReference type="Pfam" id="PF09383">
    <property type="entry name" value="NIL"/>
    <property type="match status" value="1"/>
</dbReference>
<accession>A0ABT2F365</accession>
<dbReference type="Gene3D" id="3.40.50.300">
    <property type="entry name" value="P-loop containing nucleotide triphosphate hydrolases"/>
    <property type="match status" value="1"/>
</dbReference>
<evidence type="ECO:0000256" key="4">
    <source>
        <dbReference type="ARBA" id="ARBA00022840"/>
    </source>
</evidence>
<evidence type="ECO:0000259" key="8">
    <source>
        <dbReference type="PROSITE" id="PS50893"/>
    </source>
</evidence>
<dbReference type="Pfam" id="PF00005">
    <property type="entry name" value="ABC_tran"/>
    <property type="match status" value="1"/>
</dbReference>
<keyword evidence="6" id="KW-0029">Amino-acid transport</keyword>
<evidence type="ECO:0000256" key="1">
    <source>
        <dbReference type="ARBA" id="ARBA00022448"/>
    </source>
</evidence>
<keyword evidence="2" id="KW-1003">Cell membrane</keyword>
<organism evidence="9 10">
    <name type="scientific">Staphylococcus americanisciuri</name>
    <dbReference type="NCBI Taxonomy" id="2973940"/>
    <lineage>
        <taxon>Bacteria</taxon>
        <taxon>Bacillati</taxon>
        <taxon>Bacillota</taxon>
        <taxon>Bacilli</taxon>
        <taxon>Bacillales</taxon>
        <taxon>Staphylococcaceae</taxon>
        <taxon>Staphylococcus</taxon>
    </lineage>
</organism>
<keyword evidence="3" id="KW-0547">Nucleotide-binding</keyword>
<name>A0ABT2F365_9STAP</name>
<evidence type="ECO:0000256" key="2">
    <source>
        <dbReference type="ARBA" id="ARBA00022475"/>
    </source>
</evidence>
<dbReference type="InterPro" id="IPR018449">
    <property type="entry name" value="NIL_domain"/>
</dbReference>
<dbReference type="PROSITE" id="PS50893">
    <property type="entry name" value="ABC_TRANSPORTER_2"/>
    <property type="match status" value="1"/>
</dbReference>
<dbReference type="RefSeq" id="WP_259200413.1">
    <property type="nucleotide sequence ID" value="NZ_JANUXY010000007.1"/>
</dbReference>
<gene>
    <name evidence="9" type="ORF">NXS11_08080</name>
</gene>